<feature type="domain" description="ABC transmembrane type-1" evidence="8">
    <location>
        <begin position="87"/>
        <end position="304"/>
    </location>
</feature>
<feature type="transmembrane region" description="Helical" evidence="7">
    <location>
        <begin position="282"/>
        <end position="303"/>
    </location>
</feature>
<dbReference type="SUPFAM" id="SSF161098">
    <property type="entry name" value="MetI-like"/>
    <property type="match status" value="1"/>
</dbReference>
<gene>
    <name evidence="9" type="ORF">CIL05_00800</name>
</gene>
<evidence type="ECO:0000256" key="7">
    <source>
        <dbReference type="RuleBase" id="RU363032"/>
    </source>
</evidence>
<dbReference type="InterPro" id="IPR051393">
    <property type="entry name" value="ABC_transporter_permease"/>
</dbReference>
<dbReference type="AlphaFoldDB" id="A0A2A2IIM0"/>
<dbReference type="EMBL" id="NPOA01000001">
    <property type="protein sequence ID" value="PAV31228.1"/>
    <property type="molecule type" value="Genomic_DNA"/>
</dbReference>
<comment type="similarity">
    <text evidence="7">Belongs to the binding-protein-dependent transport system permease family.</text>
</comment>
<keyword evidence="5 7" id="KW-1133">Transmembrane helix</keyword>
<accession>A0A2A2IIM0</accession>
<keyword evidence="3" id="KW-1003">Cell membrane</keyword>
<dbReference type="CDD" id="cd06261">
    <property type="entry name" value="TM_PBP2"/>
    <property type="match status" value="1"/>
</dbReference>
<protein>
    <submittedName>
        <fullName evidence="9">ABC transporter permease</fullName>
    </submittedName>
</protein>
<keyword evidence="2 7" id="KW-0813">Transport</keyword>
<feature type="transmembrane region" description="Helical" evidence="7">
    <location>
        <begin position="177"/>
        <end position="199"/>
    </location>
</feature>
<feature type="transmembrane region" description="Helical" evidence="7">
    <location>
        <begin position="91"/>
        <end position="113"/>
    </location>
</feature>
<comment type="subcellular location">
    <subcellularLocation>
        <location evidence="1 7">Cell membrane</location>
        <topology evidence="1 7">Multi-pass membrane protein</topology>
    </subcellularLocation>
</comment>
<evidence type="ECO:0000256" key="3">
    <source>
        <dbReference type="ARBA" id="ARBA00022475"/>
    </source>
</evidence>
<sequence>MAVYTSTKKVKRPEKRFSLEKSNVQRNIFLLLAIAPPFGGYLLFTLYPNILSVYYSLLNWDGMTEPVFIGFQNFIAMFQDQFVWRALSHNLFLFIIVPASVVIISLVLAYLLSYKNYFESKFLKLLFFFPNILSTVVIAILWQFIYDGNYGLLNEVLAFIGIDAGNFYWLGDERTALWAVVPAWIWGSVGLYVIIFVNAMDAIPKSFYEAAIMDGASDWTLLFKITLPTIMPIVRVSLLFLTLFTIKGFDMMLILTNGGPAGATDVIGLYMFNLAFGEGTHSYGYASAIGMLLFVILITAKAIMDRYMKKRGIDY</sequence>
<dbReference type="PROSITE" id="PS50928">
    <property type="entry name" value="ABC_TM1"/>
    <property type="match status" value="1"/>
</dbReference>
<dbReference type="Pfam" id="PF00528">
    <property type="entry name" value="BPD_transp_1"/>
    <property type="match status" value="1"/>
</dbReference>
<dbReference type="PANTHER" id="PTHR30193">
    <property type="entry name" value="ABC TRANSPORTER PERMEASE PROTEIN"/>
    <property type="match status" value="1"/>
</dbReference>
<dbReference type="OrthoDB" id="9783714at2"/>
<evidence type="ECO:0000313" key="10">
    <source>
        <dbReference type="Proteomes" id="UP000218887"/>
    </source>
</evidence>
<dbReference type="InterPro" id="IPR000515">
    <property type="entry name" value="MetI-like"/>
</dbReference>
<keyword evidence="6 7" id="KW-0472">Membrane</keyword>
<dbReference type="GO" id="GO:0005886">
    <property type="term" value="C:plasma membrane"/>
    <property type="evidence" value="ECO:0007669"/>
    <property type="project" value="UniProtKB-SubCell"/>
</dbReference>
<evidence type="ECO:0000256" key="6">
    <source>
        <dbReference type="ARBA" id="ARBA00023136"/>
    </source>
</evidence>
<comment type="caution">
    <text evidence="9">The sequence shown here is derived from an EMBL/GenBank/DDBJ whole genome shotgun (WGS) entry which is preliminary data.</text>
</comment>
<organism evidence="9 10">
    <name type="scientific">Virgibacillus profundi</name>
    <dbReference type="NCBI Taxonomy" id="2024555"/>
    <lineage>
        <taxon>Bacteria</taxon>
        <taxon>Bacillati</taxon>
        <taxon>Bacillota</taxon>
        <taxon>Bacilli</taxon>
        <taxon>Bacillales</taxon>
        <taxon>Bacillaceae</taxon>
        <taxon>Virgibacillus</taxon>
    </lineage>
</organism>
<dbReference type="RefSeq" id="WP_095653599.1">
    <property type="nucleotide sequence ID" value="NZ_NPOA01000001.1"/>
</dbReference>
<feature type="transmembrane region" description="Helical" evidence="7">
    <location>
        <begin position="28"/>
        <end position="47"/>
    </location>
</feature>
<proteinExistence type="inferred from homology"/>
<reference evidence="9 10" key="1">
    <citation type="submission" date="2017-08" db="EMBL/GenBank/DDBJ databases">
        <title>Virgibacillus indicus sp. nov. and Virgibacillus profoundi sp. nov, two moderately halophilic bacteria isolated from marine sediment by using the Microfluidic Streak Plate.</title>
        <authorList>
            <person name="Xu B."/>
            <person name="Hu B."/>
            <person name="Wang J."/>
            <person name="Zhu Y."/>
            <person name="Huang L."/>
            <person name="Du W."/>
            <person name="Huang Y."/>
        </authorList>
    </citation>
    <scope>NUCLEOTIDE SEQUENCE [LARGE SCALE GENOMIC DNA]</scope>
    <source>
        <strain evidence="9 10">IO3-P3-H5</strain>
    </source>
</reference>
<dbReference type="Proteomes" id="UP000218887">
    <property type="component" value="Unassembled WGS sequence"/>
</dbReference>
<evidence type="ECO:0000256" key="4">
    <source>
        <dbReference type="ARBA" id="ARBA00022692"/>
    </source>
</evidence>
<evidence type="ECO:0000256" key="2">
    <source>
        <dbReference type="ARBA" id="ARBA00022448"/>
    </source>
</evidence>
<evidence type="ECO:0000259" key="8">
    <source>
        <dbReference type="PROSITE" id="PS50928"/>
    </source>
</evidence>
<evidence type="ECO:0000256" key="1">
    <source>
        <dbReference type="ARBA" id="ARBA00004651"/>
    </source>
</evidence>
<dbReference type="PANTHER" id="PTHR30193:SF41">
    <property type="entry name" value="DIACETYLCHITOBIOSE UPTAKE SYSTEM PERMEASE PROTEIN NGCF"/>
    <property type="match status" value="1"/>
</dbReference>
<feature type="transmembrane region" description="Helical" evidence="7">
    <location>
        <begin position="219"/>
        <end position="241"/>
    </location>
</feature>
<dbReference type="InterPro" id="IPR035906">
    <property type="entry name" value="MetI-like_sf"/>
</dbReference>
<evidence type="ECO:0000256" key="5">
    <source>
        <dbReference type="ARBA" id="ARBA00022989"/>
    </source>
</evidence>
<keyword evidence="10" id="KW-1185">Reference proteome</keyword>
<dbReference type="Gene3D" id="1.10.3720.10">
    <property type="entry name" value="MetI-like"/>
    <property type="match status" value="1"/>
</dbReference>
<evidence type="ECO:0000313" key="9">
    <source>
        <dbReference type="EMBL" id="PAV31228.1"/>
    </source>
</evidence>
<feature type="transmembrane region" description="Helical" evidence="7">
    <location>
        <begin position="253"/>
        <end position="276"/>
    </location>
</feature>
<feature type="transmembrane region" description="Helical" evidence="7">
    <location>
        <begin position="151"/>
        <end position="170"/>
    </location>
</feature>
<keyword evidence="4 7" id="KW-0812">Transmembrane</keyword>
<dbReference type="GO" id="GO:0055085">
    <property type="term" value="P:transmembrane transport"/>
    <property type="evidence" value="ECO:0007669"/>
    <property type="project" value="InterPro"/>
</dbReference>
<name>A0A2A2IIM0_9BACI</name>
<feature type="transmembrane region" description="Helical" evidence="7">
    <location>
        <begin position="125"/>
        <end position="145"/>
    </location>
</feature>